<evidence type="ECO:0000313" key="8">
    <source>
        <dbReference type="Proteomes" id="UP000290624"/>
    </source>
</evidence>
<dbReference type="InterPro" id="IPR044152">
    <property type="entry name" value="YqjM-like"/>
</dbReference>
<dbReference type="GO" id="GO:0003959">
    <property type="term" value="F:NADPH dehydrogenase activity"/>
    <property type="evidence" value="ECO:0007669"/>
    <property type="project" value="InterPro"/>
</dbReference>
<comment type="caution">
    <text evidence="7">The sequence shown here is derived from an EMBL/GenBank/DDBJ whole genome shotgun (WGS) entry which is preliminary data.</text>
</comment>
<organism evidence="7 8">
    <name type="scientific">Propioniciclava flava</name>
    <dbReference type="NCBI Taxonomy" id="2072026"/>
    <lineage>
        <taxon>Bacteria</taxon>
        <taxon>Bacillati</taxon>
        <taxon>Actinomycetota</taxon>
        <taxon>Actinomycetes</taxon>
        <taxon>Propionibacteriales</taxon>
        <taxon>Propionibacteriaceae</taxon>
        <taxon>Propioniciclava</taxon>
    </lineage>
</organism>
<reference evidence="7 8" key="1">
    <citation type="submission" date="2018-01" db="EMBL/GenBank/DDBJ databases">
        <title>Lactibacter flavus gen. nov., sp. nov., a novel bacterium of the family Propionibacteriaceae isolated from raw milk and dairy products.</title>
        <authorList>
            <person name="Wenning M."/>
            <person name="Breitenwieser F."/>
            <person name="Huptas C."/>
            <person name="von Neubeck M."/>
            <person name="Busse H.-J."/>
            <person name="Scherer S."/>
        </authorList>
    </citation>
    <scope>NUCLEOTIDE SEQUENCE [LARGE SCALE GENOMIC DNA]</scope>
    <source>
        <strain evidence="7 8">VG341</strain>
    </source>
</reference>
<keyword evidence="2" id="KW-0285">Flavoprotein</keyword>
<dbReference type="OrthoDB" id="3169239at2"/>
<dbReference type="Gene3D" id="3.20.20.70">
    <property type="entry name" value="Aldolase class I"/>
    <property type="match status" value="1"/>
</dbReference>
<keyword evidence="4" id="KW-0521">NADP</keyword>
<feature type="domain" description="NADH:flavin oxidoreductase/NADH oxidase N-terminal" evidence="6">
    <location>
        <begin position="6"/>
        <end position="353"/>
    </location>
</feature>
<dbReference type="AlphaFoldDB" id="A0A4Q2EG37"/>
<sequence length="372" mass="38377">MTAPALFTPVTLAAPEGPGLRVRNRAFVAPMCQYSVDAADGLPTAWHRQHLGSLAAGGFGMVVTEATGITPTARISPRDLGLWNDDQAQAHAPLVAFAHAHGVRAAIQLGHAGGKASTYPGLPGFASGTVPPGEGGWPTEGVSDAPVLPGLAPARALDQAGIDHVVAAFAAAAVRADQAGYDVVQIHAAHGYLLHQFLSPLTNTRTDRYGGGNAERARLLIEVVDAVRAVWPAHKPLGVRFSVTDWVPGGWDTDATVELSRTLVVKHGVSWLDASSGGLTSGADIPVGPGYQVGLAARLRAALSDTTATVSAVGLIVDAQQAETILATGQADAVSLGRAALRNPHWASGAAHDLGVARAQNPQPAPYWRSGW</sequence>
<name>A0A4Q2EG37_9ACTN</name>
<dbReference type="SUPFAM" id="SSF51395">
    <property type="entry name" value="FMN-linked oxidoreductases"/>
    <property type="match status" value="1"/>
</dbReference>
<gene>
    <name evidence="7" type="ORF">C1706_07055</name>
</gene>
<dbReference type="PANTHER" id="PTHR43303:SF4">
    <property type="entry name" value="NADPH DEHYDROGENASE C23G7.10C-RELATED"/>
    <property type="match status" value="1"/>
</dbReference>
<protein>
    <submittedName>
        <fullName evidence="7">Oxidoreductase</fullName>
    </submittedName>
</protein>
<dbReference type="GO" id="GO:0050661">
    <property type="term" value="F:NADP binding"/>
    <property type="evidence" value="ECO:0007669"/>
    <property type="project" value="InterPro"/>
</dbReference>
<dbReference type="EMBL" id="PPCV01000004">
    <property type="protein sequence ID" value="RXW32311.1"/>
    <property type="molecule type" value="Genomic_DNA"/>
</dbReference>
<evidence type="ECO:0000313" key="7">
    <source>
        <dbReference type="EMBL" id="RXW32311.1"/>
    </source>
</evidence>
<evidence type="ECO:0000259" key="6">
    <source>
        <dbReference type="Pfam" id="PF00724"/>
    </source>
</evidence>
<dbReference type="PANTHER" id="PTHR43303">
    <property type="entry name" value="NADPH DEHYDROGENASE C23G7.10C-RELATED"/>
    <property type="match status" value="1"/>
</dbReference>
<dbReference type="Pfam" id="PF00724">
    <property type="entry name" value="Oxidored_FMN"/>
    <property type="match status" value="1"/>
</dbReference>
<keyword evidence="5" id="KW-0560">Oxidoreductase</keyword>
<dbReference type="InterPro" id="IPR001155">
    <property type="entry name" value="OxRdtase_FMN_N"/>
</dbReference>
<evidence type="ECO:0000256" key="4">
    <source>
        <dbReference type="ARBA" id="ARBA00022857"/>
    </source>
</evidence>
<keyword evidence="3" id="KW-0288">FMN</keyword>
<evidence type="ECO:0000256" key="5">
    <source>
        <dbReference type="ARBA" id="ARBA00023002"/>
    </source>
</evidence>
<evidence type="ECO:0000256" key="3">
    <source>
        <dbReference type="ARBA" id="ARBA00022643"/>
    </source>
</evidence>
<evidence type="ECO:0000256" key="2">
    <source>
        <dbReference type="ARBA" id="ARBA00022630"/>
    </source>
</evidence>
<dbReference type="CDD" id="cd02932">
    <property type="entry name" value="OYE_YqiM_FMN"/>
    <property type="match status" value="1"/>
</dbReference>
<keyword evidence="8" id="KW-1185">Reference proteome</keyword>
<evidence type="ECO:0000256" key="1">
    <source>
        <dbReference type="ARBA" id="ARBA00001917"/>
    </source>
</evidence>
<dbReference type="Proteomes" id="UP000290624">
    <property type="component" value="Unassembled WGS sequence"/>
</dbReference>
<dbReference type="InterPro" id="IPR013785">
    <property type="entry name" value="Aldolase_TIM"/>
</dbReference>
<accession>A0A4Q2EG37</accession>
<proteinExistence type="predicted"/>
<comment type="cofactor">
    <cofactor evidence="1">
        <name>FMN</name>
        <dbReference type="ChEBI" id="CHEBI:58210"/>
    </cofactor>
</comment>
<dbReference type="RefSeq" id="WP_129458525.1">
    <property type="nucleotide sequence ID" value="NZ_PPCV01000004.1"/>
</dbReference>
<dbReference type="GO" id="GO:0010181">
    <property type="term" value="F:FMN binding"/>
    <property type="evidence" value="ECO:0007669"/>
    <property type="project" value="InterPro"/>
</dbReference>